<proteinExistence type="inferred from homology"/>
<dbReference type="PRINTS" id="PR00260">
    <property type="entry name" value="CHEMTRNSDUCR"/>
</dbReference>
<evidence type="ECO:0000256" key="11">
    <source>
        <dbReference type="PROSITE-ProRule" id="PRU00284"/>
    </source>
</evidence>
<dbReference type="Gene3D" id="3.30.450.20">
    <property type="entry name" value="PAS domain"/>
    <property type="match status" value="1"/>
</dbReference>
<dbReference type="STRING" id="1172565.AU508_04005"/>
<dbReference type="PROSITE" id="PS50111">
    <property type="entry name" value="CHEMOTAXIS_TRANSDUC_2"/>
    <property type="match status" value="1"/>
</dbReference>
<feature type="domain" description="Methyl-accepting transducer" evidence="13">
    <location>
        <begin position="267"/>
        <end position="496"/>
    </location>
</feature>
<dbReference type="SUPFAM" id="SSF58104">
    <property type="entry name" value="Methyl-accepting chemotaxis protein (MCP) signaling domain"/>
    <property type="match status" value="1"/>
</dbReference>
<dbReference type="OrthoDB" id="9812260at2"/>
<dbReference type="Pfam" id="PF00015">
    <property type="entry name" value="MCPsignal"/>
    <property type="match status" value="1"/>
</dbReference>
<dbReference type="Gene3D" id="1.10.287.950">
    <property type="entry name" value="Methyl-accepting chemotaxis protein"/>
    <property type="match status" value="1"/>
</dbReference>
<evidence type="ECO:0000256" key="3">
    <source>
        <dbReference type="ARBA" id="ARBA00022481"/>
    </source>
</evidence>
<keyword evidence="7 12" id="KW-1133">Transmembrane helix</keyword>
<dbReference type="GO" id="GO:0004888">
    <property type="term" value="F:transmembrane signaling receptor activity"/>
    <property type="evidence" value="ECO:0007669"/>
    <property type="project" value="InterPro"/>
</dbReference>
<dbReference type="PROSITE" id="PS50112">
    <property type="entry name" value="PAS"/>
    <property type="match status" value="1"/>
</dbReference>
<dbReference type="GO" id="GO:0007165">
    <property type="term" value="P:signal transduction"/>
    <property type="evidence" value="ECO:0007669"/>
    <property type="project" value="UniProtKB-KW"/>
</dbReference>
<evidence type="ECO:0000256" key="9">
    <source>
        <dbReference type="ARBA" id="ARBA00023224"/>
    </source>
</evidence>
<evidence type="ECO:0000256" key="1">
    <source>
        <dbReference type="ARBA" id="ARBA00004429"/>
    </source>
</evidence>
<evidence type="ECO:0000256" key="4">
    <source>
        <dbReference type="ARBA" id="ARBA00022500"/>
    </source>
</evidence>
<dbReference type="SUPFAM" id="SSF55785">
    <property type="entry name" value="PYP-like sensor domain (PAS domain)"/>
    <property type="match status" value="1"/>
</dbReference>
<dbReference type="SMART" id="SM00086">
    <property type="entry name" value="PAC"/>
    <property type="match status" value="1"/>
</dbReference>
<dbReference type="PANTHER" id="PTHR43531">
    <property type="entry name" value="PROTEIN ICFG"/>
    <property type="match status" value="1"/>
</dbReference>
<dbReference type="CDD" id="cd11386">
    <property type="entry name" value="MCP_signal"/>
    <property type="match status" value="1"/>
</dbReference>
<keyword evidence="5" id="KW-0997">Cell inner membrane</keyword>
<accession>A0A3N0UQC0</accession>
<evidence type="ECO:0000256" key="2">
    <source>
        <dbReference type="ARBA" id="ARBA00022475"/>
    </source>
</evidence>
<evidence type="ECO:0000256" key="8">
    <source>
        <dbReference type="ARBA" id="ARBA00023136"/>
    </source>
</evidence>
<sequence>MRVNTPVTQQEYSLDANTTLMSTTDVKSHITYANSAFIRVSGFDAEELVGQPHNIVRHPDMPPAAFADMWYTLQQGDSWTGMVKNRRRNGDYYWVRANVTPVYRNDKLSGYISVRNTPEAEEVKAAAQLYDAVIKQRAGRRKFYKGLVVRTGLLSVLSVFQKMPVRWRLRSAVLAGGIIPVLFSLSGAGILPLSITSLLTMLLLDVFLQQQIARPLQTLLGQAQRVVSGRKVDSLRFNRVDEIGMLLRVVNQFSLNLNSLVDDVTAQVAGMKDVSEQLAGGNVDLSHRTEETAGNLQQTAAAIEEITSAVHQSAETAVNAIQLTDATTQAAQQGGDIMRQTVKMMDAINATSAKVVDIISVIDSIAFQTNILALNAAVEAARAGGQGKGFAVVAAEVRQLAQNSASAAKEIKALIDDNAANVQNGSHLVEKADQHISNIMKHVGQVSGLINEIGLATREQTSALALINDSIAQIEQMTQSNSEMVTQSSAVALGLNRQAARLTQAVNVYGR</sequence>
<comment type="similarity">
    <text evidence="10">Belongs to the methyl-accepting chemotaxis (MCP) protein family.</text>
</comment>
<dbReference type="InterPro" id="IPR000014">
    <property type="entry name" value="PAS"/>
</dbReference>
<dbReference type="AlphaFoldDB" id="A0A3N0UQC0"/>
<protein>
    <submittedName>
        <fullName evidence="16">PAS domain S-box protein</fullName>
    </submittedName>
</protein>
<dbReference type="InterPro" id="IPR004089">
    <property type="entry name" value="MCPsignal_dom"/>
</dbReference>
<evidence type="ECO:0000259" key="13">
    <source>
        <dbReference type="PROSITE" id="PS50111"/>
    </source>
</evidence>
<dbReference type="FunFam" id="3.30.450.20:FF:000046">
    <property type="entry name" value="Aerotaxis sensor receptor"/>
    <property type="match status" value="1"/>
</dbReference>
<dbReference type="GeneID" id="61121040"/>
<evidence type="ECO:0000259" key="15">
    <source>
        <dbReference type="PROSITE" id="PS50885"/>
    </source>
</evidence>
<keyword evidence="6 12" id="KW-0812">Transmembrane</keyword>
<dbReference type="Proteomes" id="UP000274511">
    <property type="component" value="Unassembled WGS sequence"/>
</dbReference>
<gene>
    <name evidence="16" type="ORF">EC392_04900</name>
</gene>
<organism evidence="16 17">
    <name type="scientific">Lonsdalea populi</name>
    <dbReference type="NCBI Taxonomy" id="1172565"/>
    <lineage>
        <taxon>Bacteria</taxon>
        <taxon>Pseudomonadati</taxon>
        <taxon>Pseudomonadota</taxon>
        <taxon>Gammaproteobacteria</taxon>
        <taxon>Enterobacterales</taxon>
        <taxon>Pectobacteriaceae</taxon>
        <taxon>Lonsdalea</taxon>
    </lineage>
</organism>
<keyword evidence="4" id="KW-0145">Chemotaxis</keyword>
<evidence type="ECO:0000256" key="7">
    <source>
        <dbReference type="ARBA" id="ARBA00022989"/>
    </source>
</evidence>
<feature type="domain" description="PAS" evidence="14">
    <location>
        <begin position="14"/>
        <end position="60"/>
    </location>
</feature>
<dbReference type="Pfam" id="PF08447">
    <property type="entry name" value="PAS_3"/>
    <property type="match status" value="1"/>
</dbReference>
<dbReference type="GO" id="GO:0052131">
    <property type="term" value="P:positive aerotaxis"/>
    <property type="evidence" value="ECO:0007669"/>
    <property type="project" value="UniProtKB-ARBA"/>
</dbReference>
<dbReference type="PANTHER" id="PTHR43531:SF7">
    <property type="entry name" value="AEROTAXIS RECEPTOR"/>
    <property type="match status" value="1"/>
</dbReference>
<dbReference type="InterPro" id="IPR001610">
    <property type="entry name" value="PAC"/>
</dbReference>
<dbReference type="InterPro" id="IPR035965">
    <property type="entry name" value="PAS-like_dom_sf"/>
</dbReference>
<dbReference type="InterPro" id="IPR003660">
    <property type="entry name" value="HAMP_dom"/>
</dbReference>
<keyword evidence="2" id="KW-1003">Cell membrane</keyword>
<dbReference type="GO" id="GO:0005886">
    <property type="term" value="C:plasma membrane"/>
    <property type="evidence" value="ECO:0007669"/>
    <property type="project" value="UniProtKB-SubCell"/>
</dbReference>
<dbReference type="RefSeq" id="WP_085686220.1">
    <property type="nucleotide sequence ID" value="NZ_CP065534.1"/>
</dbReference>
<evidence type="ECO:0000259" key="14">
    <source>
        <dbReference type="PROSITE" id="PS50112"/>
    </source>
</evidence>
<comment type="subcellular location">
    <subcellularLocation>
        <location evidence="1">Cell inner membrane</location>
        <topology evidence="1">Multi-pass membrane protein</topology>
    </subcellularLocation>
</comment>
<dbReference type="FunFam" id="1.10.287.950:FF:000001">
    <property type="entry name" value="Methyl-accepting chemotaxis sensory transducer"/>
    <property type="match status" value="1"/>
</dbReference>
<dbReference type="InterPro" id="IPR013655">
    <property type="entry name" value="PAS_fold_3"/>
</dbReference>
<evidence type="ECO:0000313" key="16">
    <source>
        <dbReference type="EMBL" id="ROH82780.1"/>
    </source>
</evidence>
<evidence type="ECO:0000256" key="10">
    <source>
        <dbReference type="ARBA" id="ARBA00029447"/>
    </source>
</evidence>
<evidence type="ECO:0000256" key="6">
    <source>
        <dbReference type="ARBA" id="ARBA00022692"/>
    </source>
</evidence>
<dbReference type="EMBL" id="RJUJ01000004">
    <property type="protein sequence ID" value="ROH82780.1"/>
    <property type="molecule type" value="Genomic_DNA"/>
</dbReference>
<dbReference type="CDD" id="cd00130">
    <property type="entry name" value="PAS"/>
    <property type="match status" value="1"/>
</dbReference>
<name>A0A3N0UQC0_9GAMM</name>
<dbReference type="NCBIfam" id="TIGR00229">
    <property type="entry name" value="sensory_box"/>
    <property type="match status" value="1"/>
</dbReference>
<dbReference type="PROSITE" id="PS50885">
    <property type="entry name" value="HAMP"/>
    <property type="match status" value="1"/>
</dbReference>
<feature type="domain" description="HAMP" evidence="15">
    <location>
        <begin position="210"/>
        <end position="262"/>
    </location>
</feature>
<dbReference type="InterPro" id="IPR051310">
    <property type="entry name" value="MCP_chemotaxis"/>
</dbReference>
<dbReference type="SMART" id="SM00283">
    <property type="entry name" value="MA"/>
    <property type="match status" value="1"/>
</dbReference>
<comment type="caution">
    <text evidence="16">The sequence shown here is derived from an EMBL/GenBank/DDBJ whole genome shotgun (WGS) entry which is preliminary data.</text>
</comment>
<keyword evidence="9 11" id="KW-0807">Transducer</keyword>
<dbReference type="InterPro" id="IPR004090">
    <property type="entry name" value="Chemotax_Me-accpt_rcpt"/>
</dbReference>
<dbReference type="Pfam" id="PF00672">
    <property type="entry name" value="HAMP"/>
    <property type="match status" value="1"/>
</dbReference>
<keyword evidence="8 12" id="KW-0472">Membrane</keyword>
<dbReference type="SMART" id="SM00304">
    <property type="entry name" value="HAMP"/>
    <property type="match status" value="1"/>
</dbReference>
<evidence type="ECO:0000256" key="12">
    <source>
        <dbReference type="SAM" id="Phobius"/>
    </source>
</evidence>
<keyword evidence="3" id="KW-0488">Methylation</keyword>
<feature type="transmembrane region" description="Helical" evidence="12">
    <location>
        <begin position="172"/>
        <end position="204"/>
    </location>
</feature>
<evidence type="ECO:0000256" key="5">
    <source>
        <dbReference type="ARBA" id="ARBA00022519"/>
    </source>
</evidence>
<evidence type="ECO:0000313" key="17">
    <source>
        <dbReference type="Proteomes" id="UP000274511"/>
    </source>
</evidence>
<reference evidence="16 17" key="1">
    <citation type="submission" date="2018-10" db="EMBL/GenBank/DDBJ databases">
        <title>New species genome.</title>
        <authorList>
            <person name="Li Y."/>
        </authorList>
    </citation>
    <scope>NUCLEOTIDE SEQUENCE [LARGE SCALE GENOMIC DNA]</scope>
    <source>
        <strain evidence="16 17">L6_4B</strain>
    </source>
</reference>